<organism evidence="5 6">
    <name type="scientific">Orbilia javanica</name>
    <dbReference type="NCBI Taxonomy" id="47235"/>
    <lineage>
        <taxon>Eukaryota</taxon>
        <taxon>Fungi</taxon>
        <taxon>Dikarya</taxon>
        <taxon>Ascomycota</taxon>
        <taxon>Pezizomycotina</taxon>
        <taxon>Orbiliomycetes</taxon>
        <taxon>Orbiliales</taxon>
        <taxon>Orbiliaceae</taxon>
        <taxon>Orbilia</taxon>
    </lineage>
</organism>
<dbReference type="AlphaFoldDB" id="A0AAN8RQY4"/>
<feature type="compositionally biased region" description="Basic and acidic residues" evidence="3">
    <location>
        <begin position="196"/>
        <end position="217"/>
    </location>
</feature>
<protein>
    <submittedName>
        <fullName evidence="5">Bud site selection protein 6</fullName>
    </submittedName>
</protein>
<feature type="compositionally biased region" description="Low complexity" evidence="3">
    <location>
        <begin position="390"/>
        <end position="403"/>
    </location>
</feature>
<dbReference type="InterPro" id="IPR056279">
    <property type="entry name" value="Aip3p_Bud6_N"/>
</dbReference>
<dbReference type="GO" id="GO:0005737">
    <property type="term" value="C:cytoplasm"/>
    <property type="evidence" value="ECO:0007669"/>
    <property type="project" value="TreeGrafter"/>
</dbReference>
<name>A0AAN8RQY4_9PEZI</name>
<feature type="domain" description="Actin interacting protein 3 C-terminal" evidence="4">
    <location>
        <begin position="467"/>
        <end position="921"/>
    </location>
</feature>
<feature type="compositionally biased region" description="Polar residues" evidence="3">
    <location>
        <begin position="346"/>
        <end position="356"/>
    </location>
</feature>
<dbReference type="InterPro" id="IPR051825">
    <property type="entry name" value="SRCIN1"/>
</dbReference>
<dbReference type="Pfam" id="PF23153">
    <property type="entry name" value="Aip3p_Bud6_N"/>
    <property type="match status" value="1"/>
</dbReference>
<dbReference type="EMBL" id="JAVHNR010000002">
    <property type="protein sequence ID" value="KAK6351762.1"/>
    <property type="molecule type" value="Genomic_DNA"/>
</dbReference>
<feature type="compositionally biased region" description="Low complexity" evidence="3">
    <location>
        <begin position="29"/>
        <end position="38"/>
    </location>
</feature>
<dbReference type="GO" id="GO:0051286">
    <property type="term" value="C:cell tip"/>
    <property type="evidence" value="ECO:0007669"/>
    <property type="project" value="TreeGrafter"/>
</dbReference>
<dbReference type="PANTHER" id="PTHR22741:SF10">
    <property type="entry name" value="COILED-COIL DOMAIN-CONTAINING PROTEIN CG32809"/>
    <property type="match status" value="1"/>
</dbReference>
<evidence type="ECO:0000256" key="1">
    <source>
        <dbReference type="ARBA" id="ARBA00023054"/>
    </source>
</evidence>
<feature type="compositionally biased region" description="Polar residues" evidence="3">
    <location>
        <begin position="7"/>
        <end position="28"/>
    </location>
</feature>
<proteinExistence type="predicted"/>
<dbReference type="PANTHER" id="PTHR22741">
    <property type="entry name" value="P140CAP/SNIP-RELATED"/>
    <property type="match status" value="1"/>
</dbReference>
<feature type="coiled-coil region" evidence="2">
    <location>
        <begin position="641"/>
        <end position="679"/>
    </location>
</feature>
<feature type="compositionally biased region" description="Basic and acidic residues" evidence="3">
    <location>
        <begin position="914"/>
        <end position="935"/>
    </location>
</feature>
<keyword evidence="6" id="KW-1185">Reference proteome</keyword>
<reference evidence="5 6" key="1">
    <citation type="submission" date="2019-10" db="EMBL/GenBank/DDBJ databases">
        <authorList>
            <person name="Palmer J.M."/>
        </authorList>
    </citation>
    <scope>NUCLEOTIDE SEQUENCE [LARGE SCALE GENOMIC DNA]</scope>
    <source>
        <strain evidence="5 6">TWF718</strain>
    </source>
</reference>
<dbReference type="GO" id="GO:0030010">
    <property type="term" value="P:establishment of cell polarity"/>
    <property type="evidence" value="ECO:0007669"/>
    <property type="project" value="TreeGrafter"/>
</dbReference>
<dbReference type="GO" id="GO:0005519">
    <property type="term" value="F:cytoskeletal regulatory protein binding"/>
    <property type="evidence" value="ECO:0007669"/>
    <property type="project" value="InterPro"/>
</dbReference>
<dbReference type="Pfam" id="PF03915">
    <property type="entry name" value="AIP3"/>
    <property type="match status" value="1"/>
</dbReference>
<comment type="caution">
    <text evidence="5">The sequence shown here is derived from an EMBL/GenBank/DDBJ whole genome shotgun (WGS) entry which is preliminary data.</text>
</comment>
<feature type="region of interest" description="Disordered" evidence="3">
    <location>
        <begin position="1"/>
        <end position="51"/>
    </location>
</feature>
<evidence type="ECO:0000256" key="3">
    <source>
        <dbReference type="SAM" id="MobiDB-lite"/>
    </source>
</evidence>
<sequence length="988" mass="109061">MQAGPYSRSSQRRNPGSQGSPPHQGNGLSSTMSTSSVSGRPPRPESNLGKIEESVTNLLRATKELLETLTRWSRGQATEQDVSDVYVKLGSHFNIACRAFTAIGVETADLGNVPEILRTVLESTLSQPEASPQSLEIYLPRIREIIIDLLQGLKRKQKKLASRPPRDVPSAPPQARIPDIPVGGEYMSPQGSNRDSSMRRSNRMDEQQPYSEVERTAPPRTSSLPQGPMPAAIPYQMPSEHDFIHPNAPPNGAEQHPPPPPRPEEWPHPPPTPKQDALAALQRGDALERRASRRYSAYHISKLTGTPPGMVPMLPGTPSAVPRARESRESLNAMRTGMQKARESVPKTSRPQSRAPTPQPAIQEDAAGEPSKPVEKPAELVAPVPPPPTVVVEPETPTATAPVPELPKQESSPPAELPGTLPAQHQPAQESNLAAHPHHPHDDSKEAVSLRPDSAGTTASTKELTLFLQLGRSVKKVLIHEGVDDLSINSLRLLFISKFSYNPPSGDDFPEIYVHDPHSGIRYELEDMHDIKDRSVLCLNIEVLDEVKRHIDDGLVGLKGVIEGLHKTIESQGKSIQQIVETQDENTRSIVELSKRSSVPLPMTPTTPTPTSAQAVKARIPSVGGPNKLKKGDHSDMLKSVKSTQKNIAVLRQTYDGLNNDLKSELQDLRQKVEALKKVQIEPATTGPITPDGISAQRMKIATGKEAFTVDSDNLVAKVDDLQDSIEELRKDVVSRGVRPLPRQIEQVSRDMVAARVELRKMGDYLKREKPLWKKLWERELELVCEEQQFFNLQDELYADLQDDLDKASQTFQLVEECTHQQLKVPGGGVRTASRGYVPPVDESLDPDQAKDGVLGEIRALRPNHSDRIEAIERAEKMRQQDLEGRQTPFTQELGKFVEENKLKKSGGVMEVERQRLQRDEAHRKNYFKKLESQSDTRSNASDETITTDKLLNSISADQEASAASAAEMNGEAQQQQQPNEGGEQVSA</sequence>
<accession>A0AAN8RQY4</accession>
<evidence type="ECO:0000259" key="4">
    <source>
        <dbReference type="SMART" id="SM00806"/>
    </source>
</evidence>
<evidence type="ECO:0000256" key="2">
    <source>
        <dbReference type="SAM" id="Coils"/>
    </source>
</evidence>
<evidence type="ECO:0000313" key="6">
    <source>
        <dbReference type="Proteomes" id="UP001313282"/>
    </source>
</evidence>
<feature type="region of interest" description="Disordered" evidence="3">
    <location>
        <begin position="157"/>
        <end position="456"/>
    </location>
</feature>
<feature type="compositionally biased region" description="Low complexity" evidence="3">
    <location>
        <begin position="954"/>
        <end position="988"/>
    </location>
</feature>
<gene>
    <name evidence="5" type="primary">BUD6</name>
    <name evidence="5" type="ORF">TWF718_004908</name>
</gene>
<dbReference type="Gene3D" id="1.20.58.1540">
    <property type="entry name" value="Actin interacting protein 3, C-terminal domain"/>
    <property type="match status" value="1"/>
</dbReference>
<dbReference type="InterPro" id="IPR005613">
    <property type="entry name" value="AIP3_C"/>
</dbReference>
<dbReference type="SMART" id="SM00806">
    <property type="entry name" value="AIP3"/>
    <property type="match status" value="1"/>
</dbReference>
<feature type="region of interest" description="Disordered" evidence="3">
    <location>
        <begin position="914"/>
        <end position="988"/>
    </location>
</feature>
<keyword evidence="1 2" id="KW-0175">Coiled coil</keyword>
<dbReference type="InterPro" id="IPR022782">
    <property type="entry name" value="AIP3-like_C"/>
</dbReference>
<dbReference type="Proteomes" id="UP001313282">
    <property type="component" value="Unassembled WGS sequence"/>
</dbReference>
<feature type="compositionally biased region" description="Polar residues" evidence="3">
    <location>
        <begin position="936"/>
        <end position="953"/>
    </location>
</feature>
<evidence type="ECO:0000313" key="5">
    <source>
        <dbReference type="EMBL" id="KAK6351762.1"/>
    </source>
</evidence>